<keyword evidence="6" id="KW-1185">Reference proteome</keyword>
<sequence length="300" mass="32872">MPLGRERAFQTELIRGKAFSGGLWPVVLGRADSLPVRSRAALLLEEGAARLETADGGRDITGPALAWISWPEDARIVVAPGSVGSLMVVGVTTLLNAIGHTPEAAELRGFAERDMLLALADRPQLRRRLEAGIGAILDERAGAAAAARTIIESHLRIMLVRLWRAQDVAGHAGNPRSPAEQLFNRFSGLLEEHYRDHWTVQDYARVLGVSRDRLGDICRRIDGRSPKDLCAARLAMEARMLLERSTHSVEQIAGLLGFATSSQFSRFFSRAAGLPPGRFRAELPRRRREADDAGALHAWP</sequence>
<dbReference type="Pfam" id="PF12833">
    <property type="entry name" value="HTH_18"/>
    <property type="match status" value="1"/>
</dbReference>
<keyword evidence="3" id="KW-0804">Transcription</keyword>
<name>A0ABV7GR62_9RHOB</name>
<evidence type="ECO:0000256" key="2">
    <source>
        <dbReference type="ARBA" id="ARBA00023125"/>
    </source>
</evidence>
<dbReference type="InterPro" id="IPR009057">
    <property type="entry name" value="Homeodomain-like_sf"/>
</dbReference>
<evidence type="ECO:0000313" key="5">
    <source>
        <dbReference type="EMBL" id="MFC3142791.1"/>
    </source>
</evidence>
<evidence type="ECO:0000313" key="6">
    <source>
        <dbReference type="Proteomes" id="UP001595632"/>
    </source>
</evidence>
<evidence type="ECO:0000256" key="1">
    <source>
        <dbReference type="ARBA" id="ARBA00023015"/>
    </source>
</evidence>
<comment type="caution">
    <text evidence="5">The sequence shown here is derived from an EMBL/GenBank/DDBJ whole genome shotgun (WGS) entry which is preliminary data.</text>
</comment>
<keyword evidence="1" id="KW-0805">Transcription regulation</keyword>
<dbReference type="PROSITE" id="PS01124">
    <property type="entry name" value="HTH_ARAC_FAMILY_2"/>
    <property type="match status" value="1"/>
</dbReference>
<dbReference type="EMBL" id="JBHRTB010000010">
    <property type="protein sequence ID" value="MFC3142791.1"/>
    <property type="molecule type" value="Genomic_DNA"/>
</dbReference>
<dbReference type="Gene3D" id="1.10.10.60">
    <property type="entry name" value="Homeodomain-like"/>
    <property type="match status" value="1"/>
</dbReference>
<dbReference type="SUPFAM" id="SSF46689">
    <property type="entry name" value="Homeodomain-like"/>
    <property type="match status" value="1"/>
</dbReference>
<evidence type="ECO:0000256" key="3">
    <source>
        <dbReference type="ARBA" id="ARBA00023163"/>
    </source>
</evidence>
<gene>
    <name evidence="5" type="ORF">ACFOGP_08725</name>
</gene>
<proteinExistence type="predicted"/>
<keyword evidence="2" id="KW-0238">DNA-binding</keyword>
<dbReference type="PANTHER" id="PTHR43280">
    <property type="entry name" value="ARAC-FAMILY TRANSCRIPTIONAL REGULATOR"/>
    <property type="match status" value="1"/>
</dbReference>
<dbReference type="InterPro" id="IPR018060">
    <property type="entry name" value="HTH_AraC"/>
</dbReference>
<evidence type="ECO:0000259" key="4">
    <source>
        <dbReference type="PROSITE" id="PS01124"/>
    </source>
</evidence>
<reference evidence="6" key="1">
    <citation type="journal article" date="2019" name="Int. J. Syst. Evol. Microbiol.">
        <title>The Global Catalogue of Microorganisms (GCM) 10K type strain sequencing project: providing services to taxonomists for standard genome sequencing and annotation.</title>
        <authorList>
            <consortium name="The Broad Institute Genomics Platform"/>
            <consortium name="The Broad Institute Genome Sequencing Center for Infectious Disease"/>
            <person name="Wu L."/>
            <person name="Ma J."/>
        </authorList>
    </citation>
    <scope>NUCLEOTIDE SEQUENCE [LARGE SCALE GENOMIC DNA]</scope>
    <source>
        <strain evidence="6">KCTC 52366</strain>
    </source>
</reference>
<dbReference type="Proteomes" id="UP001595632">
    <property type="component" value="Unassembled WGS sequence"/>
</dbReference>
<feature type="domain" description="HTH araC/xylS-type" evidence="4">
    <location>
        <begin position="184"/>
        <end position="282"/>
    </location>
</feature>
<protein>
    <submittedName>
        <fullName evidence="5">Helix-turn-helix domain-containing protein</fullName>
    </submittedName>
</protein>
<accession>A0ABV7GR62</accession>
<organism evidence="5 6">
    <name type="scientific">Psychromarinibacter halotolerans</name>
    <dbReference type="NCBI Taxonomy" id="1775175"/>
    <lineage>
        <taxon>Bacteria</taxon>
        <taxon>Pseudomonadati</taxon>
        <taxon>Pseudomonadota</taxon>
        <taxon>Alphaproteobacteria</taxon>
        <taxon>Rhodobacterales</taxon>
        <taxon>Paracoccaceae</taxon>
        <taxon>Psychromarinibacter</taxon>
    </lineage>
</organism>
<dbReference type="SMART" id="SM00342">
    <property type="entry name" value="HTH_ARAC"/>
    <property type="match status" value="1"/>
</dbReference>
<dbReference type="RefSeq" id="WP_275633575.1">
    <property type="nucleotide sequence ID" value="NZ_JARGYD010000005.1"/>
</dbReference>
<dbReference type="PANTHER" id="PTHR43280:SF32">
    <property type="entry name" value="TRANSCRIPTIONAL REGULATORY PROTEIN"/>
    <property type="match status" value="1"/>
</dbReference>